<dbReference type="OrthoDB" id="274806at2"/>
<gene>
    <name evidence="3" type="ORF">FRUB_06594</name>
</gene>
<feature type="compositionally biased region" description="Pro residues" evidence="1">
    <location>
        <begin position="480"/>
        <end position="489"/>
    </location>
</feature>
<feature type="region of interest" description="Disordered" evidence="1">
    <location>
        <begin position="476"/>
        <end position="500"/>
    </location>
</feature>
<feature type="transmembrane region" description="Helical" evidence="2">
    <location>
        <begin position="22"/>
        <end position="47"/>
    </location>
</feature>
<organism evidence="3 4">
    <name type="scientific">Fimbriiglobus ruber</name>
    <dbReference type="NCBI Taxonomy" id="1908690"/>
    <lineage>
        <taxon>Bacteria</taxon>
        <taxon>Pseudomonadati</taxon>
        <taxon>Planctomycetota</taxon>
        <taxon>Planctomycetia</taxon>
        <taxon>Gemmatales</taxon>
        <taxon>Gemmataceae</taxon>
        <taxon>Fimbriiglobus</taxon>
    </lineage>
</organism>
<reference evidence="4" key="1">
    <citation type="submission" date="2017-06" db="EMBL/GenBank/DDBJ databases">
        <title>Genome analysis of Fimbriiglobus ruber SP5, the first member of the order Planctomycetales with confirmed chitinolytic capability.</title>
        <authorList>
            <person name="Ravin N.V."/>
            <person name="Rakitin A.L."/>
            <person name="Ivanova A.A."/>
            <person name="Beletsky A.V."/>
            <person name="Kulichevskaya I.S."/>
            <person name="Mardanov A.V."/>
            <person name="Dedysh S.N."/>
        </authorList>
    </citation>
    <scope>NUCLEOTIDE SEQUENCE [LARGE SCALE GENOMIC DNA]</scope>
    <source>
        <strain evidence="4">SP5</strain>
    </source>
</reference>
<evidence type="ECO:0000256" key="2">
    <source>
        <dbReference type="SAM" id="Phobius"/>
    </source>
</evidence>
<dbReference type="AlphaFoldDB" id="A0A225DCW7"/>
<keyword evidence="2" id="KW-0812">Transmembrane</keyword>
<feature type="transmembrane region" description="Helical" evidence="2">
    <location>
        <begin position="93"/>
        <end position="115"/>
    </location>
</feature>
<name>A0A225DCW7_9BACT</name>
<dbReference type="RefSeq" id="WP_088257385.1">
    <property type="nucleotide sequence ID" value="NZ_NIDE01000014.1"/>
</dbReference>
<dbReference type="EMBL" id="NIDE01000014">
    <property type="protein sequence ID" value="OWK37474.1"/>
    <property type="molecule type" value="Genomic_DNA"/>
</dbReference>
<feature type="compositionally biased region" description="Gly residues" evidence="1">
    <location>
        <begin position="490"/>
        <end position="500"/>
    </location>
</feature>
<feature type="transmembrane region" description="Helical" evidence="2">
    <location>
        <begin position="54"/>
        <end position="73"/>
    </location>
</feature>
<dbReference type="Proteomes" id="UP000214646">
    <property type="component" value="Unassembled WGS sequence"/>
</dbReference>
<evidence type="ECO:0000313" key="4">
    <source>
        <dbReference type="Proteomes" id="UP000214646"/>
    </source>
</evidence>
<protein>
    <submittedName>
        <fullName evidence="3">Uncharacterized protein</fullName>
    </submittedName>
</protein>
<evidence type="ECO:0000256" key="1">
    <source>
        <dbReference type="SAM" id="MobiDB-lite"/>
    </source>
</evidence>
<comment type="caution">
    <text evidence="3">The sequence shown here is derived from an EMBL/GenBank/DDBJ whole genome shotgun (WGS) entry which is preliminary data.</text>
</comment>
<accession>A0A225DCW7</accession>
<evidence type="ECO:0000313" key="3">
    <source>
        <dbReference type="EMBL" id="OWK37474.1"/>
    </source>
</evidence>
<sequence>MTQQTPPRLNTDVGIQSGYAPISWTAVAALAVVIVYLFALAIMGLFAFRDGKPLIEVGLLIPPALVVVLAFVARRQIRVSEGTRTGETYANVAWWIAIVCGLGYVTYLGAIEFLIRNQAEATFTKWATFLKDADPSNPNDPNLFESCWWTLSPGTRVNSNPRDLPGFEKSHQAELAAYRQVDVVRICSRNRGAVEFKTHGLQDWQQKPTEISCVLAATLVTPEGDFELMVPLRASVDDKKVRRWQIAPSMDGYVKHKKLTRYGWMVEYLDVSGRQAARDFMSRVGSPDTAQAAIAYLAFVRPEWTARHATEVVNEIVKSTDARSAVVGSTGAVVFPYPPQMREHLSEKVFAKPNGAALSSNDLDTFFRCWHRPNRIVPSGSVIRGNTDVNPVLIADGKTVELRNPCELVTSSDNATPAAARGRLILRPIPFGDPFLSEFLAAREAGLTAPRTEKPPADMTDFGLNWKVVKIESDLATYDPKPPGPPPGGPGGGMPGMMGS</sequence>
<keyword evidence="2" id="KW-0472">Membrane</keyword>
<keyword evidence="4" id="KW-1185">Reference proteome</keyword>
<proteinExistence type="predicted"/>
<keyword evidence="2" id="KW-1133">Transmembrane helix</keyword>